<dbReference type="AlphaFoldDB" id="A0A1X6Z2L7"/>
<accession>A0A1X6Z2L7</accession>
<keyword evidence="2" id="KW-1185">Reference proteome</keyword>
<evidence type="ECO:0008006" key="3">
    <source>
        <dbReference type="Google" id="ProtNLM"/>
    </source>
</evidence>
<dbReference type="InterPro" id="IPR010869">
    <property type="entry name" value="DUF1501"/>
</dbReference>
<dbReference type="EMBL" id="FWFN01000003">
    <property type="protein sequence ID" value="SLN38208.1"/>
    <property type="molecule type" value="Genomic_DNA"/>
</dbReference>
<dbReference type="PANTHER" id="PTHR43737">
    <property type="entry name" value="BLL7424 PROTEIN"/>
    <property type="match status" value="1"/>
</dbReference>
<sequence length="431" mass="45356">MMGNRLNRRDFLWRSALIGCSAAASPLVTPMSFAAAPWDNRLVVLILRGALDGLDALRPVGDPNFATLRPDRGAGTGVALDGAWELHPALAPLVPLWRAGELGFVNATSTPYRDKRSHFDGQDILEAGTTGVGQARDGWLNRMLQAVPGIEAETTYSIGRGDMLLTTGAAPVSNWSPDAALSLSPQTERLLEMVTHDDPLFRDALGEALVLSGLVAPGLAGEILQMAEMMEMAEGGAMDSGGVMDRGDMQDARKALAEAAKAARSAGGYDALARFAAQKLRAEARIATFSINGWDTHAAQHRTLQGPLESLASVLLTLRDDLGPAVWGKTAVVAMTEFGRTARLNGTGGSDHGTAGLMIYAGGALRGQQVTGGWPGLAEADLYARRDLLPLSDVRAHAAGVMQGLFGLDRAVLEGQVFPGLDMSGAARLVL</sequence>
<evidence type="ECO:0000313" key="2">
    <source>
        <dbReference type="Proteomes" id="UP000193963"/>
    </source>
</evidence>
<protein>
    <recommendedName>
        <fullName evidence="3">Twin-arginine translocation pathway signal</fullName>
    </recommendedName>
</protein>
<evidence type="ECO:0000313" key="1">
    <source>
        <dbReference type="EMBL" id="SLN38208.1"/>
    </source>
</evidence>
<dbReference type="Proteomes" id="UP000193963">
    <property type="component" value="Unassembled WGS sequence"/>
</dbReference>
<dbReference type="PROSITE" id="PS51318">
    <property type="entry name" value="TAT"/>
    <property type="match status" value="1"/>
</dbReference>
<proteinExistence type="predicted"/>
<gene>
    <name evidence="1" type="ORF">PSM7751_01716</name>
</gene>
<organism evidence="1 2">
    <name type="scientific">Pseudooceanicola marinus</name>
    <dbReference type="NCBI Taxonomy" id="396013"/>
    <lineage>
        <taxon>Bacteria</taxon>
        <taxon>Pseudomonadati</taxon>
        <taxon>Pseudomonadota</taxon>
        <taxon>Alphaproteobacteria</taxon>
        <taxon>Rhodobacterales</taxon>
        <taxon>Paracoccaceae</taxon>
        <taxon>Pseudooceanicola</taxon>
    </lineage>
</organism>
<dbReference type="Pfam" id="PF07394">
    <property type="entry name" value="DUF1501"/>
    <property type="match status" value="1"/>
</dbReference>
<name>A0A1X6Z2L7_9RHOB</name>
<dbReference type="RefSeq" id="WP_085887589.1">
    <property type="nucleotide sequence ID" value="NZ_FWFN01000003.1"/>
</dbReference>
<reference evidence="1 2" key="1">
    <citation type="submission" date="2017-03" db="EMBL/GenBank/DDBJ databases">
        <authorList>
            <person name="Afonso C.L."/>
            <person name="Miller P.J."/>
            <person name="Scott M.A."/>
            <person name="Spackman E."/>
            <person name="Goraichik I."/>
            <person name="Dimitrov K.M."/>
            <person name="Suarez D.L."/>
            <person name="Swayne D.E."/>
        </authorList>
    </citation>
    <scope>NUCLEOTIDE SEQUENCE [LARGE SCALE GENOMIC DNA]</scope>
    <source>
        <strain evidence="1 2">CECT 7751</strain>
    </source>
</reference>
<dbReference type="OrthoDB" id="9779968at2"/>
<dbReference type="PANTHER" id="PTHR43737:SF1">
    <property type="entry name" value="DUF1501 DOMAIN-CONTAINING PROTEIN"/>
    <property type="match status" value="1"/>
</dbReference>
<dbReference type="InterPro" id="IPR006311">
    <property type="entry name" value="TAT_signal"/>
</dbReference>